<evidence type="ECO:0000313" key="4">
    <source>
        <dbReference type="EMBL" id="GIH39971.1"/>
    </source>
</evidence>
<dbReference type="RefSeq" id="WP_204057443.1">
    <property type="nucleotide sequence ID" value="NZ_BAAAGP010000011.1"/>
</dbReference>
<dbReference type="PANTHER" id="PTHR11236">
    <property type="entry name" value="AMINOBENZOATE/ANTHRANILATE SYNTHASE"/>
    <property type="match status" value="1"/>
</dbReference>
<keyword evidence="5" id="KW-1185">Reference proteome</keyword>
<gene>
    <name evidence="4" type="ORF">Mco01_29710</name>
</gene>
<protein>
    <recommendedName>
        <fullName evidence="6">Anthranilate synthase</fullName>
    </recommendedName>
</protein>
<proteinExistence type="predicted"/>
<evidence type="ECO:0000256" key="1">
    <source>
        <dbReference type="SAM" id="MobiDB-lite"/>
    </source>
</evidence>
<dbReference type="SUPFAM" id="SSF56322">
    <property type="entry name" value="ADC synthase"/>
    <property type="match status" value="1"/>
</dbReference>
<feature type="domain" description="Chorismate-utilising enzyme C-terminal" evidence="2">
    <location>
        <begin position="260"/>
        <end position="514"/>
    </location>
</feature>
<dbReference type="InterPro" id="IPR005801">
    <property type="entry name" value="ADC_synthase"/>
</dbReference>
<feature type="region of interest" description="Disordered" evidence="1">
    <location>
        <begin position="98"/>
        <end position="134"/>
    </location>
</feature>
<dbReference type="Pfam" id="PF00425">
    <property type="entry name" value="Chorismate_bind"/>
    <property type="match status" value="1"/>
</dbReference>
<dbReference type="InterPro" id="IPR015890">
    <property type="entry name" value="Chorismate_C"/>
</dbReference>
<dbReference type="InterPro" id="IPR019999">
    <property type="entry name" value="Anth_synth_I-like"/>
</dbReference>
<sequence>MRERIDRAALRVSTSRREVPPTGSLSAYLALAERFGRDEVFLLESAAGSVRDRRYRFTGFGALLTVAVTGGVVRVEGVPEVRDAVLARIRPLLDRDAESGDSRAVDPDVDPDVDGDGGAPEGARTGGREGGGLRLRRPRDLWQVLRAVGGVFDARGSASRFRFGFLGYFGYDTARYIEDLPYLIEGDGGMADVYLVLHRGCLVVDLATGRSELLLHECPAWPALDPAEIAALVGDADHTHPEPVPAPVPEAWMYDDTDAARFARNVERCLKHIAVGDIYQVQIGHELTVASAADPLDVYLRLRARNASPYMYLTSVDGHTIVGASPELFVRVEDGAVTMRPIAGTVPRSADGDEAEDDALAARLREDPKEVAEHTMLVDLCRNDIGRICARDSLGVRETMVVERYSHVQHLVSTVTGRAEGGVDAFDVIRALFPAGTMTGTPKIRAMEIIEELETTRRGLYAGALGLIDVGGYVNLALCIRTLIHRDGVYRTRASAGVVADSSAEREWTETLAKSSAAYWAVTGRELL</sequence>
<dbReference type="EMBL" id="BOOC01000011">
    <property type="protein sequence ID" value="GIH39971.1"/>
    <property type="molecule type" value="Genomic_DNA"/>
</dbReference>
<evidence type="ECO:0000259" key="3">
    <source>
        <dbReference type="Pfam" id="PF04715"/>
    </source>
</evidence>
<feature type="domain" description="Anthranilate synthase component I N-terminal" evidence="3">
    <location>
        <begin position="26"/>
        <end position="207"/>
    </location>
</feature>
<reference evidence="4 5" key="1">
    <citation type="submission" date="2021-01" db="EMBL/GenBank/DDBJ databases">
        <title>Whole genome shotgun sequence of Microbispora corallina NBRC 16416.</title>
        <authorList>
            <person name="Komaki H."/>
            <person name="Tamura T."/>
        </authorList>
    </citation>
    <scope>NUCLEOTIDE SEQUENCE [LARGE SCALE GENOMIC DNA]</scope>
    <source>
        <strain evidence="4 5">NBRC 16416</strain>
    </source>
</reference>
<dbReference type="PRINTS" id="PR00095">
    <property type="entry name" value="ANTSNTHASEI"/>
</dbReference>
<feature type="compositionally biased region" description="Gly residues" evidence="1">
    <location>
        <begin position="116"/>
        <end position="133"/>
    </location>
</feature>
<name>A0ABQ4FYR7_9ACTN</name>
<dbReference type="Proteomes" id="UP000603904">
    <property type="component" value="Unassembled WGS sequence"/>
</dbReference>
<accession>A0ABQ4FYR7</accession>
<dbReference type="InterPro" id="IPR006805">
    <property type="entry name" value="Anth_synth_I_N"/>
</dbReference>
<comment type="caution">
    <text evidence="4">The sequence shown here is derived from an EMBL/GenBank/DDBJ whole genome shotgun (WGS) entry which is preliminary data.</text>
</comment>
<dbReference type="PANTHER" id="PTHR11236:SF9">
    <property type="entry name" value="ANTHRANILATE SYNTHASE COMPONENT 1"/>
    <property type="match status" value="1"/>
</dbReference>
<dbReference type="Gene3D" id="3.60.120.10">
    <property type="entry name" value="Anthranilate synthase"/>
    <property type="match status" value="1"/>
</dbReference>
<evidence type="ECO:0000259" key="2">
    <source>
        <dbReference type="Pfam" id="PF00425"/>
    </source>
</evidence>
<evidence type="ECO:0000313" key="5">
    <source>
        <dbReference type="Proteomes" id="UP000603904"/>
    </source>
</evidence>
<organism evidence="4 5">
    <name type="scientific">Microbispora corallina</name>
    <dbReference type="NCBI Taxonomy" id="83302"/>
    <lineage>
        <taxon>Bacteria</taxon>
        <taxon>Bacillati</taxon>
        <taxon>Actinomycetota</taxon>
        <taxon>Actinomycetes</taxon>
        <taxon>Streptosporangiales</taxon>
        <taxon>Streptosporangiaceae</taxon>
        <taxon>Microbispora</taxon>
    </lineage>
</organism>
<evidence type="ECO:0008006" key="6">
    <source>
        <dbReference type="Google" id="ProtNLM"/>
    </source>
</evidence>
<dbReference type="Pfam" id="PF04715">
    <property type="entry name" value="Anth_synt_I_N"/>
    <property type="match status" value="1"/>
</dbReference>